<evidence type="ECO:0000259" key="3">
    <source>
        <dbReference type="Pfam" id="PF07969"/>
    </source>
</evidence>
<dbReference type="InterPro" id="IPR020043">
    <property type="entry name" value="Deacetylase_Atu3266-like"/>
</dbReference>
<proteinExistence type="predicted"/>
<protein>
    <submittedName>
        <fullName evidence="4">Amidohydrolase family protein</fullName>
    </submittedName>
</protein>
<feature type="compositionally biased region" description="Low complexity" evidence="1">
    <location>
        <begin position="1"/>
        <end position="20"/>
    </location>
</feature>
<dbReference type="InterPro" id="IPR032466">
    <property type="entry name" value="Metal_Hydrolase"/>
</dbReference>
<dbReference type="InterPro" id="IPR011059">
    <property type="entry name" value="Metal-dep_hydrolase_composite"/>
</dbReference>
<dbReference type="Gene3D" id="2.30.40.10">
    <property type="entry name" value="Urease, subunit C, domain 1"/>
    <property type="match status" value="1"/>
</dbReference>
<dbReference type="GO" id="GO:0016810">
    <property type="term" value="F:hydrolase activity, acting on carbon-nitrogen (but not peptide) bonds"/>
    <property type="evidence" value="ECO:0007669"/>
    <property type="project" value="InterPro"/>
</dbReference>
<dbReference type="Gene3D" id="3.20.20.140">
    <property type="entry name" value="Metal-dependent hydrolases"/>
    <property type="match status" value="1"/>
</dbReference>
<keyword evidence="5" id="KW-1185">Reference proteome</keyword>
<dbReference type="OrthoDB" id="9796020at2"/>
<organism evidence="4 5">
    <name type="scientific">Vineibacter terrae</name>
    <dbReference type="NCBI Taxonomy" id="2586908"/>
    <lineage>
        <taxon>Bacteria</taxon>
        <taxon>Pseudomonadati</taxon>
        <taxon>Pseudomonadota</taxon>
        <taxon>Alphaproteobacteria</taxon>
        <taxon>Hyphomicrobiales</taxon>
        <taxon>Vineibacter</taxon>
    </lineage>
</organism>
<dbReference type="PANTHER" id="PTHR42717:SF1">
    <property type="entry name" value="IMIDAZOLONEPROPIONASE AND RELATED AMIDOHYDROLASES"/>
    <property type="match status" value="1"/>
</dbReference>
<dbReference type="SUPFAM" id="SSF51556">
    <property type="entry name" value="Metallo-dependent hydrolases"/>
    <property type="match status" value="1"/>
</dbReference>
<dbReference type="GO" id="GO:0019213">
    <property type="term" value="F:deacetylase activity"/>
    <property type="evidence" value="ECO:0007669"/>
    <property type="project" value="InterPro"/>
</dbReference>
<dbReference type="SUPFAM" id="SSF51338">
    <property type="entry name" value="Composite domain of metallo-dependent hydrolases"/>
    <property type="match status" value="1"/>
</dbReference>
<feature type="domain" description="Amidohydrolase-related" evidence="2">
    <location>
        <begin position="316"/>
        <end position="431"/>
    </location>
</feature>
<name>A0A5C8PJB6_9HYPH</name>
<dbReference type="AlphaFoldDB" id="A0A5C8PJB6"/>
<comment type="caution">
    <text evidence="4">The sequence shown here is derived from an EMBL/GenBank/DDBJ whole genome shotgun (WGS) entry which is preliminary data.</text>
</comment>
<dbReference type="InterPro" id="IPR006680">
    <property type="entry name" value="Amidohydro-rel"/>
</dbReference>
<dbReference type="EMBL" id="VDUZ01000025">
    <property type="protein sequence ID" value="TXL73455.1"/>
    <property type="molecule type" value="Genomic_DNA"/>
</dbReference>
<dbReference type="Pfam" id="PF01979">
    <property type="entry name" value="Amidohydro_1"/>
    <property type="match status" value="1"/>
</dbReference>
<evidence type="ECO:0000313" key="4">
    <source>
        <dbReference type="EMBL" id="TXL73455.1"/>
    </source>
</evidence>
<dbReference type="PANTHER" id="PTHR42717">
    <property type="entry name" value="DIHYDROOROTASE-RELATED"/>
    <property type="match status" value="1"/>
</dbReference>
<feature type="region of interest" description="Disordered" evidence="1">
    <location>
        <begin position="1"/>
        <end position="34"/>
    </location>
</feature>
<dbReference type="Pfam" id="PF07969">
    <property type="entry name" value="Amidohydro_3"/>
    <property type="match status" value="1"/>
</dbReference>
<feature type="domain" description="Amidohydrolase 3" evidence="3">
    <location>
        <begin position="90"/>
        <end position="139"/>
    </location>
</feature>
<accession>A0A5C8PJB6</accession>
<evidence type="ECO:0000313" key="5">
    <source>
        <dbReference type="Proteomes" id="UP000321638"/>
    </source>
</evidence>
<evidence type="ECO:0000259" key="2">
    <source>
        <dbReference type="Pfam" id="PF01979"/>
    </source>
</evidence>
<evidence type="ECO:0000256" key="1">
    <source>
        <dbReference type="SAM" id="MobiDB-lite"/>
    </source>
</evidence>
<sequence length="449" mass="48332">MCAASPMSGSPPAARSPRPAWRITTRGRRRPEMPNSVREIATSPQRFDVLLKGGEVVDPGSDRRGAYDVAIVGDRIAAVAPDIAAARARRVVDVSGRIVTAGFIDMHAHVFDHGTDFGLDPDAVGINAGCTTLVDQGSAGGWTFDPFKAFIIDRARTEVLCFISTNLSGTLRGCKGGPAIQTPDFVDVRVLADFVERFPTLIRGIKAHGESGSWSRWGDRMLRMAREAGDLTGLPLYVHTGELWPVDERNRPDPDSVLDDVLALVRPGDILAHVYSAKPDGILGRRAEPSARFLAALSSGVLTDIGHGVNFSFRVARAMMAAGVYPDTIGSDVHGDFFSHRNDATLDYSFCGTFSKLHALGLELEHIVAAATVTPARILGMEAEIGTLRAGSRADVTVLRPLTEAWTYADAEGEALPTTLRFVPDMVVRKGEVIKSNNRLLRDLLPSAA</sequence>
<dbReference type="InterPro" id="IPR013108">
    <property type="entry name" value="Amidohydro_3"/>
</dbReference>
<dbReference type="Proteomes" id="UP000321638">
    <property type="component" value="Unassembled WGS sequence"/>
</dbReference>
<reference evidence="4 5" key="1">
    <citation type="submission" date="2019-06" db="EMBL/GenBank/DDBJ databases">
        <title>New taxonomy in bacterial strain CC-CFT640, isolated from vineyard.</title>
        <authorList>
            <person name="Lin S.-Y."/>
            <person name="Tsai C.-F."/>
            <person name="Young C.-C."/>
        </authorList>
    </citation>
    <scope>NUCLEOTIDE SEQUENCE [LARGE SCALE GENOMIC DNA]</scope>
    <source>
        <strain evidence="4 5">CC-CFT640</strain>
    </source>
</reference>
<gene>
    <name evidence="4" type="ORF">FHP25_21225</name>
</gene>
<keyword evidence="4" id="KW-0378">Hydrolase</keyword>